<comment type="caution">
    <text evidence="1">The sequence shown here is derived from an EMBL/GenBank/DDBJ whole genome shotgun (WGS) entry which is preliminary data.</text>
</comment>
<gene>
    <name evidence="1" type="ORF">GCM10010449_15240</name>
</gene>
<dbReference type="Proteomes" id="UP001501637">
    <property type="component" value="Unassembled WGS sequence"/>
</dbReference>
<evidence type="ECO:0000313" key="1">
    <source>
        <dbReference type="EMBL" id="GAA3092436.1"/>
    </source>
</evidence>
<keyword evidence="2" id="KW-1185">Reference proteome</keyword>
<name>A0ABP6M9Q7_9ACTN</name>
<organism evidence="1 2">
    <name type="scientific">Streptomyces rectiviolaceus</name>
    <dbReference type="NCBI Taxonomy" id="332591"/>
    <lineage>
        <taxon>Bacteria</taxon>
        <taxon>Bacillati</taxon>
        <taxon>Actinomycetota</taxon>
        <taxon>Actinomycetes</taxon>
        <taxon>Kitasatosporales</taxon>
        <taxon>Streptomycetaceae</taxon>
        <taxon>Streptomyces</taxon>
    </lineage>
</organism>
<dbReference type="EMBL" id="BAAAUG010000022">
    <property type="protein sequence ID" value="GAA3092436.1"/>
    <property type="molecule type" value="Genomic_DNA"/>
</dbReference>
<reference evidence="2" key="1">
    <citation type="journal article" date="2019" name="Int. J. Syst. Evol. Microbiol.">
        <title>The Global Catalogue of Microorganisms (GCM) 10K type strain sequencing project: providing services to taxonomists for standard genome sequencing and annotation.</title>
        <authorList>
            <consortium name="The Broad Institute Genomics Platform"/>
            <consortium name="The Broad Institute Genome Sequencing Center for Infectious Disease"/>
            <person name="Wu L."/>
            <person name="Ma J."/>
        </authorList>
    </citation>
    <scope>NUCLEOTIDE SEQUENCE [LARGE SCALE GENOMIC DNA]</scope>
    <source>
        <strain evidence="2">JCM 9092</strain>
    </source>
</reference>
<protein>
    <submittedName>
        <fullName evidence="1">Uncharacterized protein</fullName>
    </submittedName>
</protein>
<sequence length="63" mass="6840">MTSELPQTLAMAFLESQEITTTDCRRCGTEVSGVNGRYACGVCGWVNNWTEGHNELPSGDSDI</sequence>
<accession>A0ABP6M9Q7</accession>
<evidence type="ECO:0000313" key="2">
    <source>
        <dbReference type="Proteomes" id="UP001501637"/>
    </source>
</evidence>
<proteinExistence type="predicted"/>
<dbReference type="RefSeq" id="WP_344519693.1">
    <property type="nucleotide sequence ID" value="NZ_BAAAUG010000022.1"/>
</dbReference>